<feature type="compositionally biased region" description="Low complexity" evidence="1">
    <location>
        <begin position="264"/>
        <end position="274"/>
    </location>
</feature>
<evidence type="ECO:0000313" key="3">
    <source>
        <dbReference type="EMBL" id="GAE30404.1"/>
    </source>
</evidence>
<dbReference type="STRING" id="1236971.JCM9152_1810"/>
<feature type="region of interest" description="Disordered" evidence="1">
    <location>
        <begin position="45"/>
        <end position="66"/>
    </location>
</feature>
<evidence type="ECO:0000256" key="1">
    <source>
        <dbReference type="SAM" id="MobiDB-lite"/>
    </source>
</evidence>
<dbReference type="RefSeq" id="WP_035343028.1">
    <property type="nucleotide sequence ID" value="NZ_BAUU01000011.1"/>
</dbReference>
<name>W4QGG0_9BACI</name>
<dbReference type="OrthoDB" id="2968939at2"/>
<dbReference type="AlphaFoldDB" id="W4QGG0"/>
<keyword evidence="2" id="KW-0732">Signal</keyword>
<dbReference type="Pfam" id="PF09580">
    <property type="entry name" value="Spore_YhcN_YlaJ"/>
    <property type="match status" value="1"/>
</dbReference>
<reference evidence="3" key="1">
    <citation type="journal article" date="2014" name="Genome Announc.">
        <title>Draft Genome Sequences of Three Alkaliphilic Bacillus Strains, Bacillus wakoensis JCM 9140T, Bacillus akibai JCM 9157T, and Bacillus hemicellulosilyticus JCM 9152T.</title>
        <authorList>
            <person name="Yuki M."/>
            <person name="Oshima K."/>
            <person name="Suda W."/>
            <person name="Oshida Y."/>
            <person name="Kitamura K."/>
            <person name="Iida T."/>
            <person name="Hattori M."/>
            <person name="Ohkuma M."/>
        </authorList>
    </citation>
    <scope>NUCLEOTIDE SEQUENCE [LARGE SCALE GENOMIC DNA]</scope>
    <source>
        <strain evidence="3">JCM 9152</strain>
    </source>
</reference>
<feature type="region of interest" description="Disordered" evidence="1">
    <location>
        <begin position="198"/>
        <end position="277"/>
    </location>
</feature>
<protein>
    <submittedName>
        <fullName evidence="3">Uncharacterized protein</fullName>
    </submittedName>
</protein>
<proteinExistence type="predicted"/>
<evidence type="ECO:0000313" key="4">
    <source>
        <dbReference type="Proteomes" id="UP000018895"/>
    </source>
</evidence>
<dbReference type="InterPro" id="IPR019076">
    <property type="entry name" value="Spore_lipoprot_YhcN/YlaJ-like"/>
</dbReference>
<dbReference type="EMBL" id="BAUU01000011">
    <property type="protein sequence ID" value="GAE30404.1"/>
    <property type="molecule type" value="Genomic_DNA"/>
</dbReference>
<gene>
    <name evidence="3" type="ORF">JCM9152_1810</name>
</gene>
<dbReference type="Proteomes" id="UP000018895">
    <property type="component" value="Unassembled WGS sequence"/>
</dbReference>
<dbReference type="PROSITE" id="PS51257">
    <property type="entry name" value="PROKAR_LIPOPROTEIN"/>
    <property type="match status" value="1"/>
</dbReference>
<sequence>MKKIAMTVATATILLGGFAGCGTDNQETGMNAQNNRTGIHSQDMGATGTTGRHHGEGPITDMMTPDRGHRGGFGTTNYNQNFGGQGERGTYGTSRAQGHTNYHGTLENQQRSGGYGLNAGEGQGRTHLNNYNTLGDERGFFGTQEGRTPGMGRTGLNAGRMGAQATHGGFGARGITGNDRPGMVDEDGVLRERGRDRVGIQSRHQSNQRQGMGALNLNPRHQQERSRAVGMENSATRGYRDALDNEFGAETGVSRQERQERQQTTRTTENNRTQKANYHRNYDSQTVEKINKELRGINGLSDSRVIVHDDDVVVGVQADRNIDDVRNRVEDRVNDIADGKNVRVVSDSDAFGRIRTMDDELRGGAAFEEVGATFEDMLRDLGNAVQRPFERSR</sequence>
<organism evidence="3 4">
    <name type="scientific">Halalkalibacter hemicellulosilyticusJCM 9152</name>
    <dbReference type="NCBI Taxonomy" id="1236971"/>
    <lineage>
        <taxon>Bacteria</taxon>
        <taxon>Bacillati</taxon>
        <taxon>Bacillota</taxon>
        <taxon>Bacilli</taxon>
        <taxon>Bacillales</taxon>
        <taxon>Bacillaceae</taxon>
        <taxon>Halalkalibacter</taxon>
    </lineage>
</organism>
<comment type="caution">
    <text evidence="3">The sequence shown here is derived from an EMBL/GenBank/DDBJ whole genome shotgun (WGS) entry which is preliminary data.</text>
</comment>
<feature type="chain" id="PRO_5039527717" evidence="2">
    <location>
        <begin position="20"/>
        <end position="393"/>
    </location>
</feature>
<keyword evidence="4" id="KW-1185">Reference proteome</keyword>
<feature type="signal peptide" evidence="2">
    <location>
        <begin position="1"/>
        <end position="19"/>
    </location>
</feature>
<evidence type="ECO:0000256" key="2">
    <source>
        <dbReference type="SAM" id="SignalP"/>
    </source>
</evidence>
<accession>W4QGG0</accession>